<dbReference type="InterPro" id="IPR023210">
    <property type="entry name" value="NADP_OxRdtase_dom"/>
</dbReference>
<dbReference type="PANTHER" id="PTHR43150:SF2">
    <property type="entry name" value="HYPERKINETIC, ISOFORM M"/>
    <property type="match status" value="1"/>
</dbReference>
<comment type="subcellular location">
    <subcellularLocation>
        <location evidence="1">Cytoplasm</location>
    </subcellularLocation>
</comment>
<keyword evidence="7" id="KW-0630">Potassium</keyword>
<evidence type="ECO:0000256" key="9">
    <source>
        <dbReference type="ARBA" id="ARBA00023065"/>
    </source>
</evidence>
<gene>
    <name evidence="11" type="ORF">CTOB1V02_LOCUS5600</name>
</gene>
<evidence type="ECO:0000256" key="3">
    <source>
        <dbReference type="ARBA" id="ARBA00022448"/>
    </source>
</evidence>
<protein>
    <submittedName>
        <fullName evidence="11">Uncharacterized protein</fullName>
    </submittedName>
</protein>
<keyword evidence="3" id="KW-0813">Transport</keyword>
<keyword evidence="5" id="KW-0633">Potassium transport</keyword>
<feature type="region of interest" description="Disordered" evidence="10">
    <location>
        <begin position="1"/>
        <end position="58"/>
    </location>
</feature>
<dbReference type="Gene3D" id="3.20.20.100">
    <property type="entry name" value="NADP-dependent oxidoreductase domain"/>
    <property type="match status" value="1"/>
</dbReference>
<dbReference type="GO" id="GO:0008076">
    <property type="term" value="C:voltage-gated potassium channel complex"/>
    <property type="evidence" value="ECO:0007669"/>
    <property type="project" value="TreeGrafter"/>
</dbReference>
<accession>A0A7R8WF03</accession>
<evidence type="ECO:0000256" key="2">
    <source>
        <dbReference type="ARBA" id="ARBA00006515"/>
    </source>
</evidence>
<dbReference type="GO" id="GO:0044325">
    <property type="term" value="F:transmembrane transporter binding"/>
    <property type="evidence" value="ECO:0007669"/>
    <property type="project" value="TreeGrafter"/>
</dbReference>
<dbReference type="Pfam" id="PF00248">
    <property type="entry name" value="Aldo_ket_red"/>
    <property type="match status" value="1"/>
</dbReference>
<comment type="similarity">
    <text evidence="2">Belongs to the shaker potassium channel beta subunit family.</text>
</comment>
<dbReference type="NCBIfam" id="TIGR01293">
    <property type="entry name" value="Kv_beta"/>
    <property type="match status" value="1"/>
</dbReference>
<keyword evidence="6" id="KW-0521">NADP</keyword>
<dbReference type="AlphaFoldDB" id="A0A7R8WF03"/>
<dbReference type="GO" id="GO:0016491">
    <property type="term" value="F:oxidoreductase activity"/>
    <property type="evidence" value="ECO:0007669"/>
    <property type="project" value="UniProtKB-KW"/>
</dbReference>
<evidence type="ECO:0000256" key="6">
    <source>
        <dbReference type="ARBA" id="ARBA00022857"/>
    </source>
</evidence>
<sequence length="428" mass="47106">MECSITPLRSRAQLLQSIDYMDDSPSGSAGTPLQPPPPPPQPPATAPPPPTIVAPVLPPTSITKMEPFNHGLSLSPPCVTVGPHSAPPSPSPGSFFRQISTGPSVSMRYRNLGKSGLKVSRLGLATWATFSPSVSEEQAEAVVTLAYEAGINLFDTSEVYSGGLAEYALGTILKRKGWKRSTYHVATKIFWGRAMESELRGLSRKGIIESLRSSLERLQLEYVDIVILHRADPKCPMEEIVRAMNYCIQQGWAMYWGTSRWTPVEIMEAYTNCRTFNCVTPIVEQMEYHFFCREKTELHSAELYNKIGVGCMTWSPLGAGLILGNCEPGMPRFARASFRSLRDKQGELLDVAQRLGCTLSQLTLAWSLKNDHVQCVLLGATSAEQFIENLASLCVLPKLVPAVMGELEKIIGNKPVRPPMVSTLQLQR</sequence>
<name>A0A7R8WF03_9CRUS</name>
<organism evidence="11">
    <name type="scientific">Cyprideis torosa</name>
    <dbReference type="NCBI Taxonomy" id="163714"/>
    <lineage>
        <taxon>Eukaryota</taxon>
        <taxon>Metazoa</taxon>
        <taxon>Ecdysozoa</taxon>
        <taxon>Arthropoda</taxon>
        <taxon>Crustacea</taxon>
        <taxon>Oligostraca</taxon>
        <taxon>Ostracoda</taxon>
        <taxon>Podocopa</taxon>
        <taxon>Podocopida</taxon>
        <taxon>Cytherocopina</taxon>
        <taxon>Cytheroidea</taxon>
        <taxon>Cytherideidae</taxon>
        <taxon>Cyprideis</taxon>
    </lineage>
</organism>
<dbReference type="GO" id="GO:0015459">
    <property type="term" value="F:potassium channel regulator activity"/>
    <property type="evidence" value="ECO:0007669"/>
    <property type="project" value="TreeGrafter"/>
</dbReference>
<evidence type="ECO:0000256" key="4">
    <source>
        <dbReference type="ARBA" id="ARBA00022490"/>
    </source>
</evidence>
<evidence type="ECO:0000313" key="11">
    <source>
        <dbReference type="EMBL" id="CAD7227701.1"/>
    </source>
</evidence>
<evidence type="ECO:0000256" key="10">
    <source>
        <dbReference type="SAM" id="MobiDB-lite"/>
    </source>
</evidence>
<keyword evidence="8" id="KW-0560">Oxidoreductase</keyword>
<dbReference type="PRINTS" id="PR01577">
    <property type="entry name" value="KCNABCHANNEL"/>
</dbReference>
<dbReference type="SUPFAM" id="SSF51430">
    <property type="entry name" value="NAD(P)-linked oxidoreductase"/>
    <property type="match status" value="1"/>
</dbReference>
<evidence type="ECO:0000256" key="1">
    <source>
        <dbReference type="ARBA" id="ARBA00004496"/>
    </source>
</evidence>
<dbReference type="InterPro" id="IPR005399">
    <property type="entry name" value="K_chnl_volt-dep_bsu_KCNAB-rel"/>
</dbReference>
<evidence type="ECO:0000256" key="8">
    <source>
        <dbReference type="ARBA" id="ARBA00023002"/>
    </source>
</evidence>
<dbReference type="GO" id="GO:0005737">
    <property type="term" value="C:cytoplasm"/>
    <property type="evidence" value="ECO:0007669"/>
    <property type="project" value="UniProtKB-SubCell"/>
</dbReference>
<evidence type="ECO:0000256" key="5">
    <source>
        <dbReference type="ARBA" id="ARBA00022538"/>
    </source>
</evidence>
<dbReference type="OrthoDB" id="1720422at2759"/>
<feature type="compositionally biased region" description="Pro residues" evidence="10">
    <location>
        <begin position="33"/>
        <end position="58"/>
    </location>
</feature>
<dbReference type="GO" id="GO:0005249">
    <property type="term" value="F:voltage-gated potassium channel activity"/>
    <property type="evidence" value="ECO:0007669"/>
    <property type="project" value="InterPro"/>
</dbReference>
<dbReference type="EMBL" id="OB661228">
    <property type="protein sequence ID" value="CAD7227701.1"/>
    <property type="molecule type" value="Genomic_DNA"/>
</dbReference>
<dbReference type="InterPro" id="IPR005983">
    <property type="entry name" value="K_chnl_volt-dep_bsu_KCNAB"/>
</dbReference>
<dbReference type="InterPro" id="IPR036812">
    <property type="entry name" value="NAD(P)_OxRdtase_dom_sf"/>
</dbReference>
<proteinExistence type="inferred from homology"/>
<keyword evidence="9" id="KW-0406">Ion transport</keyword>
<evidence type="ECO:0000256" key="7">
    <source>
        <dbReference type="ARBA" id="ARBA00022958"/>
    </source>
</evidence>
<keyword evidence="4" id="KW-0963">Cytoplasm</keyword>
<dbReference type="GO" id="GO:1901379">
    <property type="term" value="P:regulation of potassium ion transmembrane transport"/>
    <property type="evidence" value="ECO:0007669"/>
    <property type="project" value="TreeGrafter"/>
</dbReference>
<reference evidence="11" key="1">
    <citation type="submission" date="2020-11" db="EMBL/GenBank/DDBJ databases">
        <authorList>
            <person name="Tran Van P."/>
        </authorList>
    </citation>
    <scope>NUCLEOTIDE SEQUENCE</scope>
</reference>
<dbReference type="PANTHER" id="PTHR43150">
    <property type="entry name" value="HYPERKINETIC, ISOFORM M"/>
    <property type="match status" value="1"/>
</dbReference>